<dbReference type="InterPro" id="IPR003599">
    <property type="entry name" value="Ig_sub"/>
</dbReference>
<dbReference type="EMBL" id="CAJOBA010036786">
    <property type="protein sequence ID" value="CAF4029660.1"/>
    <property type="molecule type" value="Genomic_DNA"/>
</dbReference>
<dbReference type="SUPFAM" id="SSF48726">
    <property type="entry name" value="Immunoglobulin"/>
    <property type="match status" value="1"/>
</dbReference>
<dbReference type="Proteomes" id="UP000677228">
    <property type="component" value="Unassembled WGS sequence"/>
</dbReference>
<dbReference type="InterPro" id="IPR013783">
    <property type="entry name" value="Ig-like_fold"/>
</dbReference>
<evidence type="ECO:0000313" key="3">
    <source>
        <dbReference type="EMBL" id="CAF4029660.1"/>
    </source>
</evidence>
<proteinExistence type="predicted"/>
<dbReference type="PROSITE" id="PS50835">
    <property type="entry name" value="IG_LIKE"/>
    <property type="match status" value="1"/>
</dbReference>
<feature type="domain" description="Ig-like" evidence="1">
    <location>
        <begin position="1"/>
        <end position="92"/>
    </location>
</feature>
<comment type="caution">
    <text evidence="3">The sequence shown here is derived from an EMBL/GenBank/DDBJ whole genome shotgun (WGS) entry which is preliminary data.</text>
</comment>
<reference evidence="3" key="1">
    <citation type="submission" date="2021-02" db="EMBL/GenBank/DDBJ databases">
        <authorList>
            <person name="Nowell W R."/>
        </authorList>
    </citation>
    <scope>NUCLEOTIDE SEQUENCE</scope>
</reference>
<name>A0A8S2P7C6_9BILA</name>
<dbReference type="SMART" id="SM00409">
    <property type="entry name" value="IG"/>
    <property type="match status" value="1"/>
</dbReference>
<organism evidence="3 4">
    <name type="scientific">Didymodactylos carnosus</name>
    <dbReference type="NCBI Taxonomy" id="1234261"/>
    <lineage>
        <taxon>Eukaryota</taxon>
        <taxon>Metazoa</taxon>
        <taxon>Spiralia</taxon>
        <taxon>Gnathifera</taxon>
        <taxon>Rotifera</taxon>
        <taxon>Eurotatoria</taxon>
        <taxon>Bdelloidea</taxon>
        <taxon>Philodinida</taxon>
        <taxon>Philodinidae</taxon>
        <taxon>Didymodactylos</taxon>
    </lineage>
</organism>
<dbReference type="InterPro" id="IPR007110">
    <property type="entry name" value="Ig-like_dom"/>
</dbReference>
<accession>A0A8S2P7C6</accession>
<evidence type="ECO:0000313" key="2">
    <source>
        <dbReference type="EMBL" id="CAF1221545.1"/>
    </source>
</evidence>
<evidence type="ECO:0000313" key="4">
    <source>
        <dbReference type="Proteomes" id="UP000682733"/>
    </source>
</evidence>
<dbReference type="Proteomes" id="UP000682733">
    <property type="component" value="Unassembled WGS sequence"/>
</dbReference>
<evidence type="ECO:0000259" key="1">
    <source>
        <dbReference type="PROSITE" id="PS50835"/>
    </source>
</evidence>
<dbReference type="AlphaFoldDB" id="A0A8S2P7C6"/>
<feature type="non-terminal residue" evidence="3">
    <location>
        <position position="1"/>
    </location>
</feature>
<dbReference type="EMBL" id="CAJNOK010015245">
    <property type="protein sequence ID" value="CAF1221545.1"/>
    <property type="molecule type" value="Genomic_DNA"/>
</dbReference>
<protein>
    <recommendedName>
        <fullName evidence="1">Ig-like domain-containing protein</fullName>
    </recommendedName>
</protein>
<gene>
    <name evidence="2" type="ORF">OVA965_LOCUS24941</name>
    <name evidence="3" type="ORF">TMI583_LOCUS25666</name>
</gene>
<dbReference type="InterPro" id="IPR036179">
    <property type="entry name" value="Ig-like_dom_sf"/>
</dbReference>
<dbReference type="Gene3D" id="2.60.40.10">
    <property type="entry name" value="Immunoglobulins"/>
    <property type="match status" value="1"/>
</dbReference>
<sequence length="117" mass="13294">IDFTYQLETVRTLMGTVVDLPCMDKNNTIIINPMDKLIWLRDNTADILSLDRTITIPNNRLSIVSSSYGNDDYDRTLRIKNVEEKDSGLYRCVQGDVTIAEVLLEILVGVQCVQNDK</sequence>